<proteinExistence type="predicted"/>
<dbReference type="Proteomes" id="UP000690515">
    <property type="component" value="Unassembled WGS sequence"/>
</dbReference>
<evidence type="ECO:0000313" key="2">
    <source>
        <dbReference type="Proteomes" id="UP000690515"/>
    </source>
</evidence>
<dbReference type="SUPFAM" id="SSF56784">
    <property type="entry name" value="HAD-like"/>
    <property type="match status" value="1"/>
</dbReference>
<organism evidence="1 2">
    <name type="scientific">Zooshikella harenae</name>
    <dbReference type="NCBI Taxonomy" id="2827238"/>
    <lineage>
        <taxon>Bacteria</taxon>
        <taxon>Pseudomonadati</taxon>
        <taxon>Pseudomonadota</taxon>
        <taxon>Gammaproteobacteria</taxon>
        <taxon>Oceanospirillales</taxon>
        <taxon>Zooshikellaceae</taxon>
        <taxon>Zooshikella</taxon>
    </lineage>
</organism>
<protein>
    <submittedName>
        <fullName evidence="1">HAD-IA family hydrolase</fullName>
    </submittedName>
</protein>
<sequence length="222" mass="24956">MKSSYQAIIFDWDGTLLDSTLAIAESLKAAATDLQLPVLSRKEYQDIIGLGLSEALQTLYPSLSGGQWQVDMREQYTYHFRQWEQKQLACFEGVTQGLPQLKQAGFDLAVATGKSRQGLNRALAAKNWNELFAVTRCADETLSKPHPQMLLEILEVLQLQPHQALMVGDTEFDMAMASDIGMDCVAVSYGAHHLDRLQKYQPVLCVDHFNELVKWLHKSLTV</sequence>
<keyword evidence="1" id="KW-0378">Hydrolase</keyword>
<dbReference type="InterPro" id="IPR050155">
    <property type="entry name" value="HAD-like_hydrolase_sf"/>
</dbReference>
<reference evidence="1 2" key="1">
    <citation type="submission" date="2021-04" db="EMBL/GenBank/DDBJ databases">
        <authorList>
            <person name="Pira H."/>
            <person name="Risdian C."/>
            <person name="Wink J."/>
        </authorList>
    </citation>
    <scope>NUCLEOTIDE SEQUENCE [LARGE SCALE GENOMIC DNA]</scope>
    <source>
        <strain evidence="1 2">WH53</strain>
    </source>
</reference>
<dbReference type="NCBIfam" id="TIGR01509">
    <property type="entry name" value="HAD-SF-IA-v3"/>
    <property type="match status" value="1"/>
</dbReference>
<dbReference type="SFLD" id="SFLDG01135">
    <property type="entry name" value="C1.5.6:_HAD__Beta-PGM__Phospha"/>
    <property type="match status" value="1"/>
</dbReference>
<dbReference type="PANTHER" id="PTHR43434">
    <property type="entry name" value="PHOSPHOGLYCOLATE PHOSPHATASE"/>
    <property type="match status" value="1"/>
</dbReference>
<dbReference type="SFLD" id="SFLDG01129">
    <property type="entry name" value="C1.5:_HAD__Beta-PGM__Phosphata"/>
    <property type="match status" value="1"/>
</dbReference>
<gene>
    <name evidence="1" type="ORF">KCG35_10790</name>
</gene>
<dbReference type="Pfam" id="PF13419">
    <property type="entry name" value="HAD_2"/>
    <property type="match status" value="1"/>
</dbReference>
<dbReference type="GO" id="GO:0016787">
    <property type="term" value="F:hydrolase activity"/>
    <property type="evidence" value="ECO:0007669"/>
    <property type="project" value="UniProtKB-KW"/>
</dbReference>
<keyword evidence="2" id="KW-1185">Reference proteome</keyword>
<accession>A0ABS5ZBV5</accession>
<name>A0ABS5ZBV5_9GAMM</name>
<dbReference type="Gene3D" id="3.40.50.1000">
    <property type="entry name" value="HAD superfamily/HAD-like"/>
    <property type="match status" value="1"/>
</dbReference>
<dbReference type="NCBIfam" id="TIGR01549">
    <property type="entry name" value="HAD-SF-IA-v1"/>
    <property type="match status" value="1"/>
</dbReference>
<evidence type="ECO:0000313" key="1">
    <source>
        <dbReference type="EMBL" id="MBU2711547.1"/>
    </source>
</evidence>
<dbReference type="InterPro" id="IPR023214">
    <property type="entry name" value="HAD_sf"/>
</dbReference>
<comment type="caution">
    <text evidence="1">The sequence shown here is derived from an EMBL/GenBank/DDBJ whole genome shotgun (WGS) entry which is preliminary data.</text>
</comment>
<dbReference type="Gene3D" id="1.10.150.240">
    <property type="entry name" value="Putative phosphatase, domain 2"/>
    <property type="match status" value="1"/>
</dbReference>
<dbReference type="InterPro" id="IPR036412">
    <property type="entry name" value="HAD-like_sf"/>
</dbReference>
<dbReference type="RefSeq" id="WP_215819704.1">
    <property type="nucleotide sequence ID" value="NZ_JAGSOY010000021.1"/>
</dbReference>
<dbReference type="EMBL" id="JAGSOY010000021">
    <property type="protein sequence ID" value="MBU2711547.1"/>
    <property type="molecule type" value="Genomic_DNA"/>
</dbReference>
<dbReference type="InterPro" id="IPR023198">
    <property type="entry name" value="PGP-like_dom2"/>
</dbReference>
<dbReference type="InterPro" id="IPR041492">
    <property type="entry name" value="HAD_2"/>
</dbReference>
<dbReference type="SFLD" id="SFLDS00003">
    <property type="entry name" value="Haloacid_Dehalogenase"/>
    <property type="match status" value="1"/>
</dbReference>
<dbReference type="InterPro" id="IPR006439">
    <property type="entry name" value="HAD-SF_hydro_IA"/>
</dbReference>
<dbReference type="PANTHER" id="PTHR43434:SF24">
    <property type="entry name" value="HYDROLASE-RELATED"/>
    <property type="match status" value="1"/>
</dbReference>